<comment type="caution">
    <text evidence="3">The sequence shown here is derived from an EMBL/GenBank/DDBJ whole genome shotgun (WGS) entry which is preliminary data.</text>
</comment>
<dbReference type="AlphaFoldDB" id="A0A363UM86"/>
<keyword evidence="1" id="KW-1133">Transmembrane helix</keyword>
<dbReference type="Proteomes" id="UP000251800">
    <property type="component" value="Unassembled WGS sequence"/>
</dbReference>
<dbReference type="OrthoDB" id="8685113at2"/>
<dbReference type="PANTHER" id="PTHR30221:SF8">
    <property type="entry name" value="SMALL-CONDUCTANCE MECHANOSENSITIVE CHANNEL"/>
    <property type="match status" value="1"/>
</dbReference>
<dbReference type="Pfam" id="PF00924">
    <property type="entry name" value="MS_channel_2nd"/>
    <property type="match status" value="1"/>
</dbReference>
<evidence type="ECO:0000256" key="1">
    <source>
        <dbReference type="RuleBase" id="RU369025"/>
    </source>
</evidence>
<keyword evidence="1" id="KW-0997">Cell inner membrane</keyword>
<dbReference type="RefSeq" id="WP_109719718.1">
    <property type="nucleotide sequence ID" value="NZ_QEQK01000005.1"/>
</dbReference>
<comment type="function">
    <text evidence="1">Mechanosensitive channel that participates in the regulation of osmotic pressure changes within the cell, opening in response to stretch forces in the membrane lipid bilayer, without the need for other proteins. Contributes to normal resistance to hypoosmotic shock. Forms an ion channel of 1.0 nanosiemens conductance with a slight preference for anions.</text>
</comment>
<gene>
    <name evidence="3" type="ORF">DEH80_06745</name>
</gene>
<dbReference type="GO" id="GO:0008381">
    <property type="term" value="F:mechanosensitive monoatomic ion channel activity"/>
    <property type="evidence" value="ECO:0007669"/>
    <property type="project" value="InterPro"/>
</dbReference>
<keyword evidence="1" id="KW-1003">Cell membrane</keyword>
<dbReference type="Gene3D" id="1.10.287.1260">
    <property type="match status" value="1"/>
</dbReference>
<name>A0A363UM86_9GAMM</name>
<evidence type="ECO:0000259" key="2">
    <source>
        <dbReference type="Pfam" id="PF00924"/>
    </source>
</evidence>
<keyword evidence="1" id="KW-0812">Transmembrane</keyword>
<dbReference type="InterPro" id="IPR045275">
    <property type="entry name" value="MscS_archaea/bacteria_type"/>
</dbReference>
<keyword evidence="1" id="KW-0406">Ion transport</keyword>
<dbReference type="GO" id="GO:0005886">
    <property type="term" value="C:plasma membrane"/>
    <property type="evidence" value="ECO:0007669"/>
    <property type="project" value="UniProtKB-SubCell"/>
</dbReference>
<keyword evidence="1" id="KW-0472">Membrane</keyword>
<dbReference type="InterPro" id="IPR010920">
    <property type="entry name" value="LSM_dom_sf"/>
</dbReference>
<feature type="domain" description="Mechanosensitive ion channel MscS" evidence="2">
    <location>
        <begin position="105"/>
        <end position="156"/>
    </location>
</feature>
<protein>
    <recommendedName>
        <fullName evidence="1">Small-conductance mechanosensitive channel</fullName>
    </recommendedName>
</protein>
<keyword evidence="1" id="KW-0813">Transport</keyword>
<feature type="transmembrane region" description="Helical" evidence="1">
    <location>
        <begin position="55"/>
        <end position="74"/>
    </location>
</feature>
<evidence type="ECO:0000313" key="3">
    <source>
        <dbReference type="EMBL" id="PWN56523.1"/>
    </source>
</evidence>
<dbReference type="InterPro" id="IPR006685">
    <property type="entry name" value="MscS_channel_2nd"/>
</dbReference>
<dbReference type="EMBL" id="QEQK01000005">
    <property type="protein sequence ID" value="PWN56523.1"/>
    <property type="molecule type" value="Genomic_DNA"/>
</dbReference>
<dbReference type="SUPFAM" id="SSF50182">
    <property type="entry name" value="Sm-like ribonucleoproteins"/>
    <property type="match status" value="1"/>
</dbReference>
<evidence type="ECO:0000313" key="4">
    <source>
        <dbReference type="Proteomes" id="UP000251800"/>
    </source>
</evidence>
<keyword evidence="4" id="KW-1185">Reference proteome</keyword>
<reference evidence="3 4" key="1">
    <citation type="submission" date="2018-05" db="EMBL/GenBank/DDBJ databases">
        <title>Abyssibacter profundi OUC007T gen. nov., sp. nov, a marine bacterium isolated from seawater of the Mariana Trench.</title>
        <authorList>
            <person name="Zhou S."/>
        </authorList>
    </citation>
    <scope>NUCLEOTIDE SEQUENCE [LARGE SCALE GENOMIC DNA]</scope>
    <source>
        <strain evidence="3 4">OUC007</strain>
    </source>
</reference>
<comment type="similarity">
    <text evidence="1">Belongs to the MscS (TC 1.A.23) family.</text>
</comment>
<sequence length="206" mass="22861">MDWSLLEPLRNAPAEFWLILRVLIVLALAIVAIRLLRRVTRRLIDRKLLTGRGEILFRGVSRVLVLLLTALFLLEQFGVSTGTVWAAVSAVLVMIAVGFVAVWSVLSNALCSMLLLIYAPFRVGDEIELVDPANGFKLAGRVVDLNLLFVTLRETVKREDETTEELTLRLPNNLFFQRGIRTRPGRSTVSLADAQGLGTVQPTQPG</sequence>
<dbReference type="PANTHER" id="PTHR30221">
    <property type="entry name" value="SMALL-CONDUCTANCE MECHANOSENSITIVE CHANNEL"/>
    <property type="match status" value="1"/>
</dbReference>
<accession>A0A363UM86</accession>
<comment type="caution">
    <text evidence="1">Lacks conserved residue(s) required for the propagation of feature annotation.</text>
</comment>
<organism evidence="3 4">
    <name type="scientific">Abyssibacter profundi</name>
    <dbReference type="NCBI Taxonomy" id="2182787"/>
    <lineage>
        <taxon>Bacteria</taxon>
        <taxon>Pseudomonadati</taxon>
        <taxon>Pseudomonadota</taxon>
        <taxon>Gammaproteobacteria</taxon>
        <taxon>Chromatiales</taxon>
        <taxon>Oceanococcaceae</taxon>
        <taxon>Abyssibacter</taxon>
    </lineage>
</organism>
<feature type="transmembrane region" description="Helical" evidence="1">
    <location>
        <begin position="16"/>
        <end position="35"/>
    </location>
</feature>
<comment type="subunit">
    <text evidence="1">Homoheptamer.</text>
</comment>
<comment type="subcellular location">
    <subcellularLocation>
        <location evidence="1">Cell inner membrane</location>
        <topology evidence="1">Multi-pass membrane protein</topology>
    </subcellularLocation>
</comment>
<keyword evidence="1" id="KW-0407">Ion channel</keyword>
<feature type="transmembrane region" description="Helical" evidence="1">
    <location>
        <begin position="86"/>
        <end position="119"/>
    </location>
</feature>
<proteinExistence type="inferred from homology"/>